<feature type="transmembrane region" description="Helical" evidence="1">
    <location>
        <begin position="6"/>
        <end position="27"/>
    </location>
</feature>
<reference evidence="2" key="1">
    <citation type="journal article" date="2020" name="Biotechnol. Biofuels">
        <title>New insights from the biogas microbiome by comprehensive genome-resolved metagenomics of nearly 1600 species originating from multiple anaerobic digesters.</title>
        <authorList>
            <person name="Campanaro S."/>
            <person name="Treu L."/>
            <person name="Rodriguez-R L.M."/>
            <person name="Kovalovszki A."/>
            <person name="Ziels R.M."/>
            <person name="Maus I."/>
            <person name="Zhu X."/>
            <person name="Kougias P.G."/>
            <person name="Basile A."/>
            <person name="Luo G."/>
            <person name="Schluter A."/>
            <person name="Konstantinidis K.T."/>
            <person name="Angelidaki I."/>
        </authorList>
    </citation>
    <scope>NUCLEOTIDE SEQUENCE</scope>
    <source>
        <strain evidence="2">AS06rmzACSIP_7</strain>
    </source>
</reference>
<accession>A0A971S163</accession>
<dbReference type="AlphaFoldDB" id="A0A971S163"/>
<keyword evidence="1" id="KW-1133">Transmembrane helix</keyword>
<feature type="transmembrane region" description="Helical" evidence="1">
    <location>
        <begin position="62"/>
        <end position="81"/>
    </location>
</feature>
<keyword evidence="1" id="KW-0472">Membrane</keyword>
<evidence type="ECO:0000313" key="3">
    <source>
        <dbReference type="Proteomes" id="UP000777265"/>
    </source>
</evidence>
<dbReference type="Proteomes" id="UP000777265">
    <property type="component" value="Unassembled WGS sequence"/>
</dbReference>
<protein>
    <submittedName>
        <fullName evidence="2">SdpI family protein</fullName>
    </submittedName>
</protein>
<dbReference type="InterPro" id="IPR025962">
    <property type="entry name" value="SdpI/YhfL"/>
</dbReference>
<evidence type="ECO:0000313" key="2">
    <source>
        <dbReference type="EMBL" id="NLW36170.1"/>
    </source>
</evidence>
<keyword evidence="1" id="KW-0812">Transmembrane</keyword>
<comment type="caution">
    <text evidence="2">The sequence shown here is derived from an EMBL/GenBank/DDBJ whole genome shotgun (WGS) entry which is preliminary data.</text>
</comment>
<reference evidence="2" key="2">
    <citation type="submission" date="2020-01" db="EMBL/GenBank/DDBJ databases">
        <authorList>
            <person name="Campanaro S."/>
        </authorList>
    </citation>
    <scope>NUCLEOTIDE SEQUENCE</scope>
    <source>
        <strain evidence="2">AS06rmzACSIP_7</strain>
    </source>
</reference>
<organism evidence="2 3">
    <name type="scientific">Syntrophorhabdus aromaticivorans</name>
    <dbReference type="NCBI Taxonomy" id="328301"/>
    <lineage>
        <taxon>Bacteria</taxon>
        <taxon>Pseudomonadati</taxon>
        <taxon>Thermodesulfobacteriota</taxon>
        <taxon>Syntrophorhabdia</taxon>
        <taxon>Syntrophorhabdales</taxon>
        <taxon>Syntrophorhabdaceae</taxon>
        <taxon>Syntrophorhabdus</taxon>
    </lineage>
</organism>
<proteinExistence type="predicted"/>
<feature type="transmembrane region" description="Helical" evidence="1">
    <location>
        <begin position="87"/>
        <end position="109"/>
    </location>
</feature>
<dbReference type="Pfam" id="PF13630">
    <property type="entry name" value="SdpI"/>
    <property type="match status" value="1"/>
</dbReference>
<sequence>MNSAVLSPGIFNIFVGLLMIALCIPLLKCRIPMNQWYGVRFSKSFESTENWYKINKYGAGRMIFWSILIIVIGVMALFIPLHGKRTLQAAMACAPLLLIIPVIESWLFARKLKSDN</sequence>
<gene>
    <name evidence="2" type="ORF">GXY80_11945</name>
</gene>
<name>A0A971S163_9BACT</name>
<dbReference type="EMBL" id="JAAYEE010000219">
    <property type="protein sequence ID" value="NLW36170.1"/>
    <property type="molecule type" value="Genomic_DNA"/>
</dbReference>
<evidence type="ECO:0000256" key="1">
    <source>
        <dbReference type="SAM" id="Phobius"/>
    </source>
</evidence>